<evidence type="ECO:0000313" key="4">
    <source>
        <dbReference type="Proteomes" id="UP000235584"/>
    </source>
</evidence>
<dbReference type="Pfam" id="PF00498">
    <property type="entry name" value="FHA"/>
    <property type="match status" value="1"/>
</dbReference>
<reference evidence="3 4" key="1">
    <citation type="submission" date="2018-01" db="EMBL/GenBank/DDBJ databases">
        <title>Complete genome sequence of Bacteriovorax stolpii DSM12778.</title>
        <authorList>
            <person name="Tang B."/>
            <person name="Chang J."/>
        </authorList>
    </citation>
    <scope>NUCLEOTIDE SEQUENCE [LARGE SCALE GENOMIC DNA]</scope>
    <source>
        <strain evidence="3 4">DSM 12778</strain>
    </source>
</reference>
<dbReference type="PROSITE" id="PS50889">
    <property type="entry name" value="S4"/>
    <property type="match status" value="1"/>
</dbReference>
<feature type="domain" description="FHA" evidence="2">
    <location>
        <begin position="26"/>
        <end position="93"/>
    </location>
</feature>
<dbReference type="SUPFAM" id="SSF49879">
    <property type="entry name" value="SMAD/FHA domain"/>
    <property type="match status" value="1"/>
</dbReference>
<dbReference type="InterPro" id="IPR008984">
    <property type="entry name" value="SMAD_FHA_dom_sf"/>
</dbReference>
<protein>
    <recommendedName>
        <fullName evidence="2">FHA domain-containing protein</fullName>
    </recommendedName>
</protein>
<keyword evidence="1" id="KW-0694">RNA-binding</keyword>
<keyword evidence="4" id="KW-1185">Reference proteome</keyword>
<evidence type="ECO:0000259" key="2">
    <source>
        <dbReference type="Pfam" id="PF00498"/>
    </source>
</evidence>
<dbReference type="AlphaFoldDB" id="A0A2K9NME2"/>
<dbReference type="GO" id="GO:0003723">
    <property type="term" value="F:RNA binding"/>
    <property type="evidence" value="ECO:0007669"/>
    <property type="project" value="UniProtKB-KW"/>
</dbReference>
<dbReference type="RefSeq" id="WP_102241974.1">
    <property type="nucleotide sequence ID" value="NZ_CP025704.1"/>
</dbReference>
<dbReference type="Gene3D" id="2.60.200.20">
    <property type="match status" value="1"/>
</dbReference>
<name>A0A2K9NME2_BACTC</name>
<proteinExistence type="predicted"/>
<dbReference type="KEGG" id="bsto:C0V70_00855"/>
<sequence length="146" mass="16424">MLHLEILSSSDPLAVGLYEFEFNRVHIGRSKKNDLIFLDSELPLQYMTIQIIQDKHGPGLVVKSLTRSPFFFVNGKKISGALKIRPNDVIAFGENKIKIHAFAPTTDETDLSEAFKGFAANASELRFALDFIEEVLIEVEEKTQNV</sequence>
<dbReference type="InterPro" id="IPR000253">
    <property type="entry name" value="FHA_dom"/>
</dbReference>
<evidence type="ECO:0000313" key="3">
    <source>
        <dbReference type="EMBL" id="AUN96679.1"/>
    </source>
</evidence>
<gene>
    <name evidence="3" type="ORF">C0V70_00855</name>
</gene>
<dbReference type="EMBL" id="CP025704">
    <property type="protein sequence ID" value="AUN96679.1"/>
    <property type="molecule type" value="Genomic_DNA"/>
</dbReference>
<evidence type="ECO:0000256" key="1">
    <source>
        <dbReference type="PROSITE-ProRule" id="PRU00182"/>
    </source>
</evidence>
<dbReference type="Proteomes" id="UP000235584">
    <property type="component" value="Chromosome"/>
</dbReference>
<organism evidence="3 4">
    <name type="scientific">Bacteriovorax stolpii</name>
    <name type="common">Bdellovibrio stolpii</name>
    <dbReference type="NCBI Taxonomy" id="960"/>
    <lineage>
        <taxon>Bacteria</taxon>
        <taxon>Pseudomonadati</taxon>
        <taxon>Bdellovibrionota</taxon>
        <taxon>Bacteriovoracia</taxon>
        <taxon>Bacteriovoracales</taxon>
        <taxon>Bacteriovoracaceae</taxon>
        <taxon>Bacteriovorax</taxon>
    </lineage>
</organism>
<accession>A0A2K9NME2</accession>
<dbReference type="CDD" id="cd00060">
    <property type="entry name" value="FHA"/>
    <property type="match status" value="1"/>
</dbReference>